<comment type="caution">
    <text evidence="5">The sequence shown here is derived from an EMBL/GenBank/DDBJ whole genome shotgun (WGS) entry which is preliminary data.</text>
</comment>
<evidence type="ECO:0000259" key="3">
    <source>
        <dbReference type="Pfam" id="PF13556"/>
    </source>
</evidence>
<proteinExistence type="inferred from homology"/>
<accession>A0ABT1NJN8</accession>
<evidence type="ECO:0000256" key="1">
    <source>
        <dbReference type="ARBA" id="ARBA00006754"/>
    </source>
</evidence>
<keyword evidence="6" id="KW-1185">Reference proteome</keyword>
<protein>
    <submittedName>
        <fullName evidence="5">PucR family transcriptional regulator ligand-binding domain-containing protein</fullName>
    </submittedName>
</protein>
<comment type="similarity">
    <text evidence="1">Belongs to the CdaR family.</text>
</comment>
<dbReference type="InterPro" id="IPR051448">
    <property type="entry name" value="CdaR-like_regulators"/>
</dbReference>
<evidence type="ECO:0000313" key="6">
    <source>
        <dbReference type="Proteomes" id="UP001651880"/>
    </source>
</evidence>
<organism evidence="5 6">
    <name type="scientific">Lutispora saccharofermentans</name>
    <dbReference type="NCBI Taxonomy" id="3024236"/>
    <lineage>
        <taxon>Bacteria</taxon>
        <taxon>Bacillati</taxon>
        <taxon>Bacillota</taxon>
        <taxon>Clostridia</taxon>
        <taxon>Lutisporales</taxon>
        <taxon>Lutisporaceae</taxon>
        <taxon>Lutispora</taxon>
    </lineage>
</organism>
<evidence type="ECO:0000259" key="4">
    <source>
        <dbReference type="Pfam" id="PF17853"/>
    </source>
</evidence>
<dbReference type="InterPro" id="IPR041522">
    <property type="entry name" value="CdaR_GGDEF"/>
</dbReference>
<dbReference type="InterPro" id="IPR012914">
    <property type="entry name" value="PucR_dom"/>
</dbReference>
<evidence type="ECO:0000313" key="5">
    <source>
        <dbReference type="EMBL" id="MCQ1531490.1"/>
    </source>
</evidence>
<dbReference type="EMBL" id="JAJEKE010000023">
    <property type="protein sequence ID" value="MCQ1531490.1"/>
    <property type="molecule type" value="Genomic_DNA"/>
</dbReference>
<dbReference type="RefSeq" id="WP_255229034.1">
    <property type="nucleotide sequence ID" value="NZ_JAJEKE010000023.1"/>
</dbReference>
<gene>
    <name evidence="5" type="ORF">LJD61_18415</name>
</gene>
<feature type="domain" description="Purine catabolism PurC-like" evidence="2">
    <location>
        <begin position="13"/>
        <end position="130"/>
    </location>
</feature>
<dbReference type="Pfam" id="PF13556">
    <property type="entry name" value="HTH_30"/>
    <property type="match status" value="1"/>
</dbReference>
<dbReference type="PANTHER" id="PTHR33744:SF1">
    <property type="entry name" value="DNA-BINDING TRANSCRIPTIONAL ACTIVATOR ADER"/>
    <property type="match status" value="1"/>
</dbReference>
<reference evidence="5 6" key="1">
    <citation type="submission" date="2021-10" db="EMBL/GenBank/DDBJ databases">
        <title>Lutispora strain m25 sp. nov., a thermophilic, non-spore-forming bacterium isolated from a lab-scale methanogenic bioreactor digesting anaerobic sludge.</title>
        <authorList>
            <person name="El Houari A."/>
            <person name="Mcdonald J."/>
        </authorList>
    </citation>
    <scope>NUCLEOTIDE SEQUENCE [LARGE SCALE GENOMIC DNA]</scope>
    <source>
        <strain evidence="6">m25</strain>
    </source>
</reference>
<feature type="domain" description="CdaR GGDEF-like" evidence="4">
    <location>
        <begin position="310"/>
        <end position="444"/>
    </location>
</feature>
<dbReference type="Pfam" id="PF17853">
    <property type="entry name" value="GGDEF_2"/>
    <property type="match status" value="1"/>
</dbReference>
<dbReference type="InterPro" id="IPR025736">
    <property type="entry name" value="PucR_C-HTH_dom"/>
</dbReference>
<dbReference type="InterPro" id="IPR042070">
    <property type="entry name" value="PucR_C-HTH_sf"/>
</dbReference>
<dbReference type="Gene3D" id="1.10.10.2840">
    <property type="entry name" value="PucR C-terminal helix-turn-helix domain"/>
    <property type="match status" value="1"/>
</dbReference>
<name>A0ABT1NJN8_9FIRM</name>
<dbReference type="Proteomes" id="UP001651880">
    <property type="component" value="Unassembled WGS sequence"/>
</dbReference>
<sequence>MLKEQGMTVREAMGLEPLKTSKVIAGSEGVDRVIVRLNIMADHEGIDWVSEGELLITTSLALKAKPDLSKDLIAKLHNKGLAALALKIGGLDMPISRELIAAADKYSFPLIELDPNVPFAYITDNLSSHIFNKQTALIMRMENIHNNLMNVVLSGGGLQDIAAVLYETIGNPIVIWDNIFGGCVGDDGSQDSSLLNGNLFSIVYNDDKTKNLSQDGIKKLTNYADNVNGRIVKRVLFPIMVSENIYGYVFLWEMLKPIGTIDYRTLETASAVIALEIIKRMSVYQVESRYKMEFLENLLSRDTTMQNLAFERGSFFDWSEKDGHTVMIVSIESREKIPAHKQMTPREIFAQYKNSIIQDIDEIVKKENEKAIIGEKSDSIIILLRSGEARDIEEMGRKARRIGDKIIKAVDQKYQKTKVNIGIGRHCTNVRLLWKSYQEARKAMLLGNSYGKKAMHFDDIGVYKILSQDNIKNELAAFYENTILPLYEYDKTRNTEFIATLKAYFEHNGNIRKMAEALYTHYNTVLYRLERIKEISNIDLKSPESRLNAEIGLKIMKIIEGNGSRFQ</sequence>
<evidence type="ECO:0000259" key="2">
    <source>
        <dbReference type="Pfam" id="PF07905"/>
    </source>
</evidence>
<dbReference type="PANTHER" id="PTHR33744">
    <property type="entry name" value="CARBOHYDRATE DIACID REGULATOR"/>
    <property type="match status" value="1"/>
</dbReference>
<feature type="domain" description="PucR C-terminal helix-turn-helix" evidence="3">
    <location>
        <begin position="498"/>
        <end position="555"/>
    </location>
</feature>
<dbReference type="Pfam" id="PF07905">
    <property type="entry name" value="PucR"/>
    <property type="match status" value="1"/>
</dbReference>